<dbReference type="EMBL" id="JAOANI010000002">
    <property type="protein sequence ID" value="MCT7357611.1"/>
    <property type="molecule type" value="Genomic_DNA"/>
</dbReference>
<evidence type="ECO:0000313" key="3">
    <source>
        <dbReference type="Proteomes" id="UP001147830"/>
    </source>
</evidence>
<name>A0A9X2WCI0_9GAMM</name>
<comment type="caution">
    <text evidence="2">The sequence shown here is derived from an EMBL/GenBank/DDBJ whole genome shotgun (WGS) entry which is preliminary data.</text>
</comment>
<dbReference type="RefSeq" id="WP_260974544.1">
    <property type="nucleotide sequence ID" value="NZ_JAOANI010000002.1"/>
</dbReference>
<sequence length="258" mass="29211">MENEMEQVQVGLMLPGSKPFNDNNNINPTYKSHVQTHEGVIQAYVKLIPNREIYVECVCGVIGRFLGLPIPKPLIVKVDHESLDSIEPGRFLLAFGSEDSVYPSLKRRGLDEHLIKKLEDFSKTLDVGVFDEWIANPDRHGGNILFDGSDNFTFIDHGLSIPEDLSFDSPAKANIIVEQLYTIKSEFEKYKANREAQSTISPMYFDIPISLLSEKTYATSYLTSDDVISVINFLRERLAKLNALFERRLDLNQKGLAL</sequence>
<dbReference type="Proteomes" id="UP001147830">
    <property type="component" value="Unassembled WGS sequence"/>
</dbReference>
<reference evidence="2" key="2">
    <citation type="submission" date="2022-08" db="EMBL/GenBank/DDBJ databases">
        <authorList>
            <person name="Dong C."/>
        </authorList>
    </citation>
    <scope>NUCLEOTIDE SEQUENCE</scope>
    <source>
        <strain evidence="2">59MF3M-4</strain>
    </source>
</reference>
<reference evidence="2" key="1">
    <citation type="journal article" date="2022" name="Front. Microbiol.">
        <title>Genome-based taxonomic rearrangement of Oceanobacter-related bacteria including the description of Thalassolituus hydrocarbonoclasticus sp. nov. and Thalassolituus pacificus sp. nov. and emended description of the genus Thalassolituus.</title>
        <authorList>
            <person name="Dong C."/>
            <person name="Wei L."/>
            <person name="Wang J."/>
            <person name="Lai Q."/>
            <person name="Huang Z."/>
            <person name="Shao Z."/>
        </authorList>
    </citation>
    <scope>NUCLEOTIDE SEQUENCE</scope>
    <source>
        <strain evidence="2">59MF3M-4</strain>
    </source>
</reference>
<protein>
    <recommendedName>
        <fullName evidence="1">HipA-like kinase domain-containing protein</fullName>
    </recommendedName>
</protein>
<keyword evidence="3" id="KW-1185">Reference proteome</keyword>
<evidence type="ECO:0000313" key="2">
    <source>
        <dbReference type="EMBL" id="MCT7357611.1"/>
    </source>
</evidence>
<dbReference type="AlphaFoldDB" id="A0A9X2WCI0"/>
<accession>A0A9X2WCI0</accession>
<organism evidence="2 3">
    <name type="scientific">Thalassolituus pacificus</name>
    <dbReference type="NCBI Taxonomy" id="2975440"/>
    <lineage>
        <taxon>Bacteria</taxon>
        <taxon>Pseudomonadati</taxon>
        <taxon>Pseudomonadota</taxon>
        <taxon>Gammaproteobacteria</taxon>
        <taxon>Oceanospirillales</taxon>
        <taxon>Oceanospirillaceae</taxon>
        <taxon>Thalassolituus</taxon>
    </lineage>
</organism>
<proteinExistence type="predicted"/>
<gene>
    <name evidence="2" type="ORF">NYR02_01055</name>
</gene>
<feature type="domain" description="HipA-like kinase" evidence="1">
    <location>
        <begin position="49"/>
        <end position="193"/>
    </location>
</feature>
<evidence type="ECO:0000259" key="1">
    <source>
        <dbReference type="Pfam" id="PF20613"/>
    </source>
</evidence>
<dbReference type="InterPro" id="IPR046748">
    <property type="entry name" value="HipA_2"/>
</dbReference>
<dbReference type="Pfam" id="PF20613">
    <property type="entry name" value="HipA_2"/>
    <property type="match status" value="1"/>
</dbReference>